<reference evidence="2" key="1">
    <citation type="submission" date="2022-06" db="EMBL/GenBank/DDBJ databases">
        <title>Gracilimonas sp. CAU 1638 isolated from sea sediment.</title>
        <authorList>
            <person name="Kim W."/>
        </authorList>
    </citation>
    <scope>NUCLEOTIDE SEQUENCE</scope>
    <source>
        <strain evidence="2">CAU 1638</strain>
    </source>
</reference>
<dbReference type="Proteomes" id="UP001139125">
    <property type="component" value="Unassembled WGS sequence"/>
</dbReference>
<gene>
    <name evidence="2" type="ORF">NM125_03520</name>
</gene>
<protein>
    <submittedName>
        <fullName evidence="2">DUF1801 domain-containing protein</fullName>
    </submittedName>
</protein>
<organism evidence="2 3">
    <name type="scientific">Gracilimonas sediminicola</name>
    <dbReference type="NCBI Taxonomy" id="2952158"/>
    <lineage>
        <taxon>Bacteria</taxon>
        <taxon>Pseudomonadati</taxon>
        <taxon>Balneolota</taxon>
        <taxon>Balneolia</taxon>
        <taxon>Balneolales</taxon>
        <taxon>Balneolaceae</taxon>
        <taxon>Gracilimonas</taxon>
    </lineage>
</organism>
<name>A0A9X2RC72_9BACT</name>
<dbReference type="SUPFAM" id="SSF159888">
    <property type="entry name" value="YdhG-like"/>
    <property type="match status" value="1"/>
</dbReference>
<sequence length="151" mass="17503">MKIEAHSPEEYIQKIPEERKEPIKKLRSVISDNLPEGFKEQMSYGMIGYVVPHSLYPDGYHVTPELPLPFINIASQKNHIAVYHSGIYADDELMNWFKGEYPKHVKTKLDMGKSCIRFRNPDHIPYELIGELAGKMTPGEWIELYEKNIKG</sequence>
<dbReference type="RefSeq" id="WP_255132920.1">
    <property type="nucleotide sequence ID" value="NZ_JANDBC010000001.1"/>
</dbReference>
<dbReference type="Pfam" id="PF08818">
    <property type="entry name" value="DUF1801"/>
    <property type="match status" value="1"/>
</dbReference>
<dbReference type="AlphaFoldDB" id="A0A9X2RC72"/>
<proteinExistence type="predicted"/>
<accession>A0A9X2RC72</accession>
<keyword evidence="3" id="KW-1185">Reference proteome</keyword>
<evidence type="ECO:0000259" key="1">
    <source>
        <dbReference type="Pfam" id="PF08818"/>
    </source>
</evidence>
<comment type="caution">
    <text evidence="2">The sequence shown here is derived from an EMBL/GenBank/DDBJ whole genome shotgun (WGS) entry which is preliminary data.</text>
</comment>
<evidence type="ECO:0000313" key="2">
    <source>
        <dbReference type="EMBL" id="MCP9290651.1"/>
    </source>
</evidence>
<dbReference type="InterPro" id="IPR014922">
    <property type="entry name" value="YdhG-like"/>
</dbReference>
<feature type="domain" description="YdhG-like" evidence="1">
    <location>
        <begin position="19"/>
        <end position="133"/>
    </location>
</feature>
<dbReference type="Gene3D" id="3.90.1150.200">
    <property type="match status" value="1"/>
</dbReference>
<dbReference type="EMBL" id="JANDBC010000001">
    <property type="protein sequence ID" value="MCP9290651.1"/>
    <property type="molecule type" value="Genomic_DNA"/>
</dbReference>
<evidence type="ECO:0000313" key="3">
    <source>
        <dbReference type="Proteomes" id="UP001139125"/>
    </source>
</evidence>